<dbReference type="AlphaFoldDB" id="A0A8J1TGB7"/>
<protein>
    <submittedName>
        <fullName evidence="1">Uncharacterized protein</fullName>
    </submittedName>
</protein>
<dbReference type="OrthoDB" id="6077919at2759"/>
<dbReference type="SMART" id="SM00355">
    <property type="entry name" value="ZnF_C2H2"/>
    <property type="match status" value="3"/>
</dbReference>
<dbReference type="PROSITE" id="PS00028">
    <property type="entry name" value="ZINC_FINGER_C2H2_1"/>
    <property type="match status" value="1"/>
</dbReference>
<dbReference type="SUPFAM" id="SSF57667">
    <property type="entry name" value="beta-beta-alpha zinc fingers"/>
    <property type="match status" value="1"/>
</dbReference>
<proteinExistence type="predicted"/>
<sequence length="140" mass="16188">GTGTFDQSSQFTTQLSKYGDQQGSRSRHDDLFFEDQTRFICQECNVEYPSKACLESHSMVVHNKYCDVCQKRLDNEPHEELLQHGLKHSGLKQYQCEFCYKGFGTNIGVVYHKAKSLICSLCGKQVHIKEKAKHKRLHQM</sequence>
<dbReference type="Proteomes" id="UP000749559">
    <property type="component" value="Unassembled WGS sequence"/>
</dbReference>
<dbReference type="Gene3D" id="3.30.160.60">
    <property type="entry name" value="Classic Zinc Finger"/>
    <property type="match status" value="1"/>
</dbReference>
<accession>A0A8J1TGB7</accession>
<dbReference type="InterPro" id="IPR013087">
    <property type="entry name" value="Znf_C2H2_type"/>
</dbReference>
<name>A0A8J1TGB7_OWEFU</name>
<evidence type="ECO:0000313" key="2">
    <source>
        <dbReference type="Proteomes" id="UP000749559"/>
    </source>
</evidence>
<organism evidence="1 2">
    <name type="scientific">Owenia fusiformis</name>
    <name type="common">Polychaete worm</name>
    <dbReference type="NCBI Taxonomy" id="6347"/>
    <lineage>
        <taxon>Eukaryota</taxon>
        <taxon>Metazoa</taxon>
        <taxon>Spiralia</taxon>
        <taxon>Lophotrochozoa</taxon>
        <taxon>Annelida</taxon>
        <taxon>Polychaeta</taxon>
        <taxon>Sedentaria</taxon>
        <taxon>Canalipalpata</taxon>
        <taxon>Sabellida</taxon>
        <taxon>Oweniida</taxon>
        <taxon>Oweniidae</taxon>
        <taxon>Owenia</taxon>
    </lineage>
</organism>
<comment type="caution">
    <text evidence="1">The sequence shown here is derived from an EMBL/GenBank/DDBJ whole genome shotgun (WGS) entry which is preliminary data.</text>
</comment>
<reference evidence="1" key="1">
    <citation type="submission" date="2022-03" db="EMBL/GenBank/DDBJ databases">
        <authorList>
            <person name="Martin C."/>
        </authorList>
    </citation>
    <scope>NUCLEOTIDE SEQUENCE</scope>
</reference>
<gene>
    <name evidence="1" type="ORF">OFUS_LOCUS3790</name>
</gene>
<keyword evidence="2" id="KW-1185">Reference proteome</keyword>
<feature type="non-terminal residue" evidence="1">
    <location>
        <position position="1"/>
    </location>
</feature>
<evidence type="ECO:0000313" key="1">
    <source>
        <dbReference type="EMBL" id="CAH1776634.1"/>
    </source>
</evidence>
<dbReference type="InterPro" id="IPR036236">
    <property type="entry name" value="Znf_C2H2_sf"/>
</dbReference>
<dbReference type="EMBL" id="CAIIXF020000002">
    <property type="protein sequence ID" value="CAH1776634.1"/>
    <property type="molecule type" value="Genomic_DNA"/>
</dbReference>